<proteinExistence type="inferred from homology"/>
<reference evidence="8 9" key="1">
    <citation type="submission" date="2021-06" db="EMBL/GenBank/DDBJ databases">
        <title>Caerostris darwini draft genome.</title>
        <authorList>
            <person name="Kono N."/>
            <person name="Arakawa K."/>
        </authorList>
    </citation>
    <scope>NUCLEOTIDE SEQUENCE [LARGE SCALE GENOMIC DNA]</scope>
</reference>
<dbReference type="InterPro" id="IPR036390">
    <property type="entry name" value="WH_DNA-bd_sf"/>
</dbReference>
<feature type="region of interest" description="Disordered" evidence="6">
    <location>
        <begin position="106"/>
        <end position="169"/>
    </location>
</feature>
<dbReference type="Pfam" id="PF00447">
    <property type="entry name" value="HSF_DNA-bind"/>
    <property type="match status" value="1"/>
</dbReference>
<dbReference type="GO" id="GO:0043565">
    <property type="term" value="F:sequence-specific DNA binding"/>
    <property type="evidence" value="ECO:0007669"/>
    <property type="project" value="InterPro"/>
</dbReference>
<evidence type="ECO:0000313" key="8">
    <source>
        <dbReference type="EMBL" id="GIY59701.1"/>
    </source>
</evidence>
<comment type="subcellular location">
    <subcellularLocation>
        <location evidence="1">Nucleus</location>
    </subcellularLocation>
</comment>
<gene>
    <name evidence="8" type="primary">AVEN_270468_1</name>
    <name evidence="8" type="ORF">CDAR_505551</name>
</gene>
<evidence type="ECO:0000256" key="5">
    <source>
        <dbReference type="RuleBase" id="RU004020"/>
    </source>
</evidence>
<dbReference type="Proteomes" id="UP001054837">
    <property type="component" value="Unassembled WGS sequence"/>
</dbReference>
<dbReference type="AlphaFoldDB" id="A0AAV4UPQ1"/>
<dbReference type="PANTHER" id="PTHR10015:SF465">
    <property type="entry name" value="HSF-TYPE DNA-BINDING DOMAIN-CONTAINING PROTEIN"/>
    <property type="match status" value="1"/>
</dbReference>
<evidence type="ECO:0000313" key="9">
    <source>
        <dbReference type="Proteomes" id="UP001054837"/>
    </source>
</evidence>
<comment type="similarity">
    <text evidence="2 5">Belongs to the HSF family.</text>
</comment>
<sequence length="282" mass="31612">MVSDLLKQLLNGTRFPLKLYLLASSEEIPSIQWSNDNRSVLIDSRTVKHECYNVLMFNVKDHASFKRQLYCYGFQKINGRSVTWKYRHPFFKTGRLDLLCNVKRRPTRRSARPIQRRVVTPSHSSHHEPSPPPVVNLPSHSSHHEPSPPPVVNLPSHSSHREPSPPPVVNLPPPPVVNLPPPPVVNLPLPSVFNIIPPTVINLLPPPVINLLPVSVMSLLPPPVIMALPPVIINILPPVINLLSPPVVIILPPSVFNIIPPPVIILLPPNYNRLFLSRYVIL</sequence>
<evidence type="ECO:0000256" key="3">
    <source>
        <dbReference type="ARBA" id="ARBA00023125"/>
    </source>
</evidence>
<evidence type="ECO:0000256" key="6">
    <source>
        <dbReference type="SAM" id="MobiDB-lite"/>
    </source>
</evidence>
<dbReference type="PANTHER" id="PTHR10015">
    <property type="entry name" value="HEAT SHOCK TRANSCRIPTION FACTOR"/>
    <property type="match status" value="1"/>
</dbReference>
<feature type="domain" description="HSF-type DNA-binding" evidence="7">
    <location>
        <begin position="11"/>
        <end position="105"/>
    </location>
</feature>
<organism evidence="8 9">
    <name type="scientific">Caerostris darwini</name>
    <dbReference type="NCBI Taxonomy" id="1538125"/>
    <lineage>
        <taxon>Eukaryota</taxon>
        <taxon>Metazoa</taxon>
        <taxon>Ecdysozoa</taxon>
        <taxon>Arthropoda</taxon>
        <taxon>Chelicerata</taxon>
        <taxon>Arachnida</taxon>
        <taxon>Araneae</taxon>
        <taxon>Araneomorphae</taxon>
        <taxon>Entelegynae</taxon>
        <taxon>Araneoidea</taxon>
        <taxon>Araneidae</taxon>
        <taxon>Caerostris</taxon>
    </lineage>
</organism>
<keyword evidence="9" id="KW-1185">Reference proteome</keyword>
<dbReference type="InterPro" id="IPR000232">
    <property type="entry name" value="HSF_DNA-bd"/>
</dbReference>
<dbReference type="GO" id="GO:0005634">
    <property type="term" value="C:nucleus"/>
    <property type="evidence" value="ECO:0007669"/>
    <property type="project" value="UniProtKB-SubCell"/>
</dbReference>
<keyword evidence="3" id="KW-0238">DNA-binding</keyword>
<feature type="compositionally biased region" description="Basic residues" evidence="6">
    <location>
        <begin position="106"/>
        <end position="115"/>
    </location>
</feature>
<dbReference type="SUPFAM" id="SSF46785">
    <property type="entry name" value="Winged helix' DNA-binding domain"/>
    <property type="match status" value="1"/>
</dbReference>
<evidence type="ECO:0000256" key="4">
    <source>
        <dbReference type="ARBA" id="ARBA00023242"/>
    </source>
</evidence>
<keyword evidence="4" id="KW-0539">Nucleus</keyword>
<evidence type="ECO:0000256" key="1">
    <source>
        <dbReference type="ARBA" id="ARBA00004123"/>
    </source>
</evidence>
<dbReference type="Gene3D" id="1.10.10.10">
    <property type="entry name" value="Winged helix-like DNA-binding domain superfamily/Winged helix DNA-binding domain"/>
    <property type="match status" value="1"/>
</dbReference>
<dbReference type="SMART" id="SM00415">
    <property type="entry name" value="HSF"/>
    <property type="match status" value="1"/>
</dbReference>
<evidence type="ECO:0000259" key="7">
    <source>
        <dbReference type="SMART" id="SM00415"/>
    </source>
</evidence>
<comment type="caution">
    <text evidence="8">The sequence shown here is derived from an EMBL/GenBank/DDBJ whole genome shotgun (WGS) entry which is preliminary data.</text>
</comment>
<evidence type="ECO:0000256" key="2">
    <source>
        <dbReference type="ARBA" id="ARBA00006403"/>
    </source>
</evidence>
<name>A0AAV4UPQ1_9ARAC</name>
<accession>A0AAV4UPQ1</accession>
<dbReference type="GO" id="GO:0003700">
    <property type="term" value="F:DNA-binding transcription factor activity"/>
    <property type="evidence" value="ECO:0007669"/>
    <property type="project" value="InterPro"/>
</dbReference>
<dbReference type="InterPro" id="IPR036388">
    <property type="entry name" value="WH-like_DNA-bd_sf"/>
</dbReference>
<protein>
    <submittedName>
        <fullName evidence="8">HSF_DOMAIN domain-containing protein</fullName>
    </submittedName>
</protein>
<dbReference type="EMBL" id="BPLQ01011699">
    <property type="protein sequence ID" value="GIY59701.1"/>
    <property type="molecule type" value="Genomic_DNA"/>
</dbReference>